<evidence type="ECO:0000256" key="1">
    <source>
        <dbReference type="PIRSR" id="PIRSR620019-1"/>
    </source>
</evidence>
<proteinExistence type="predicted"/>
<feature type="site" description="Increases basicity of active site His" evidence="1">
    <location>
        <position position="135"/>
    </location>
</feature>
<dbReference type="Proteomes" id="UP000183508">
    <property type="component" value="Unassembled WGS sequence"/>
</dbReference>
<evidence type="ECO:0000256" key="2">
    <source>
        <dbReference type="PIRSR" id="PIRSR620019-2"/>
    </source>
</evidence>
<dbReference type="RefSeq" id="WP_074955169.1">
    <property type="nucleotide sequence ID" value="NZ_FPBV01000020.1"/>
</dbReference>
<evidence type="ECO:0000313" key="4">
    <source>
        <dbReference type="EMBL" id="SFV01950.1"/>
    </source>
</evidence>
<gene>
    <name evidence="4" type="ORF">SAMN05421543_12057</name>
</gene>
<dbReference type="Gene3D" id="2.160.10.10">
    <property type="entry name" value="Hexapeptide repeat proteins"/>
    <property type="match status" value="1"/>
</dbReference>
<keyword evidence="4" id="KW-0808">Transferase</keyword>
<keyword evidence="4" id="KW-0012">Acyltransferase</keyword>
<reference evidence="5" key="1">
    <citation type="submission" date="2016-10" db="EMBL/GenBank/DDBJ databases">
        <authorList>
            <person name="Varghese N."/>
        </authorList>
    </citation>
    <scope>NUCLEOTIDE SEQUENCE [LARGE SCALE GENOMIC DNA]</scope>
    <source>
        <strain evidence="5">DSM 17980</strain>
    </source>
</reference>
<dbReference type="InterPro" id="IPR011004">
    <property type="entry name" value="Trimer_LpxA-like_sf"/>
</dbReference>
<dbReference type="EMBL" id="FPBV01000020">
    <property type="protein sequence ID" value="SFV01950.1"/>
    <property type="molecule type" value="Genomic_DNA"/>
</dbReference>
<dbReference type="Pfam" id="PF17836">
    <property type="entry name" value="PglD_N"/>
    <property type="match status" value="1"/>
</dbReference>
<sequence length="208" mass="22716">MNIAIFGASGLAVEVADICREIGYDSVMLIDRDKRTGEVSGFPVTTEDQVRALADVAYHFVIAIGRPEIRRRIHHRYPDIRYVNVIHPAATFGRRQRSELERKMGNIVFAGARMTSDIRCSHFGIYNQNCTIAHDCIVEDYVTIGPGANISGNVHLKEGAYIGTGAIVLQGSSAEKKIIIGRYATVGAGAVVTRNVPDHQVVKGVPAR</sequence>
<organism evidence="4 5">
    <name type="scientific">Alicyclobacillus macrosporangiidus</name>
    <dbReference type="NCBI Taxonomy" id="392015"/>
    <lineage>
        <taxon>Bacteria</taxon>
        <taxon>Bacillati</taxon>
        <taxon>Bacillota</taxon>
        <taxon>Bacilli</taxon>
        <taxon>Bacillales</taxon>
        <taxon>Alicyclobacillaceae</taxon>
        <taxon>Alicyclobacillus</taxon>
    </lineage>
</organism>
<evidence type="ECO:0000259" key="3">
    <source>
        <dbReference type="Pfam" id="PF17836"/>
    </source>
</evidence>
<evidence type="ECO:0000313" key="5">
    <source>
        <dbReference type="Proteomes" id="UP000183508"/>
    </source>
</evidence>
<dbReference type="Gene3D" id="3.40.50.20">
    <property type="match status" value="1"/>
</dbReference>
<dbReference type="SUPFAM" id="SSF51161">
    <property type="entry name" value="Trimeric LpxA-like enzymes"/>
    <property type="match status" value="1"/>
</dbReference>
<dbReference type="InterPro" id="IPR020019">
    <property type="entry name" value="AcTrfase_PglD-like"/>
</dbReference>
<accession>A0A1I7KWZ4</accession>
<protein>
    <submittedName>
        <fullName evidence="4">Sugar O-acyltransferase, sialic acid O-acetyltransferase NeuD family</fullName>
    </submittedName>
</protein>
<dbReference type="STRING" id="392015.SAMN05421543_12057"/>
<dbReference type="GO" id="GO:0016746">
    <property type="term" value="F:acyltransferase activity"/>
    <property type="evidence" value="ECO:0007669"/>
    <property type="project" value="UniProtKB-KW"/>
</dbReference>
<dbReference type="InterPro" id="IPR050179">
    <property type="entry name" value="Trans_hexapeptide_repeat"/>
</dbReference>
<dbReference type="CDD" id="cd03360">
    <property type="entry name" value="LbH_AT_putative"/>
    <property type="match status" value="1"/>
</dbReference>
<dbReference type="AlphaFoldDB" id="A0A1I7KWZ4"/>
<keyword evidence="5" id="KW-1185">Reference proteome</keyword>
<feature type="binding site" evidence="2">
    <location>
        <position position="65"/>
    </location>
    <ligand>
        <name>substrate</name>
    </ligand>
</feature>
<feature type="domain" description="PglD N-terminal" evidence="3">
    <location>
        <begin position="2"/>
        <end position="76"/>
    </location>
</feature>
<name>A0A1I7KWZ4_9BACL</name>
<dbReference type="InterPro" id="IPR041561">
    <property type="entry name" value="PglD_N"/>
</dbReference>
<feature type="active site" description="Proton acceptor" evidence="1">
    <location>
        <position position="134"/>
    </location>
</feature>
<dbReference type="PANTHER" id="PTHR43300">
    <property type="entry name" value="ACETYLTRANSFERASE"/>
    <property type="match status" value="1"/>
</dbReference>
<dbReference type="PANTHER" id="PTHR43300:SF7">
    <property type="entry name" value="UDP-N-ACETYLBACILLOSAMINE N-ACETYLTRANSFERASE"/>
    <property type="match status" value="1"/>
</dbReference>
<dbReference type="NCBIfam" id="TIGR03570">
    <property type="entry name" value="NeuD_NnaD"/>
    <property type="match status" value="1"/>
</dbReference>
<dbReference type="OrthoDB" id="9794407at2"/>